<proteinExistence type="predicted"/>
<feature type="domain" description="Transposase IS801/IS1294" evidence="1">
    <location>
        <begin position="138"/>
        <end position="303"/>
    </location>
</feature>
<dbReference type="RefSeq" id="WP_242284955.1">
    <property type="nucleotide sequence ID" value="NZ_JAKKSL010000001.1"/>
</dbReference>
<protein>
    <submittedName>
        <fullName evidence="3">IS91 family transposase</fullName>
    </submittedName>
</protein>
<keyword evidence="4" id="KW-1185">Reference proteome</keyword>
<dbReference type="EMBL" id="JAKKSL010000001">
    <property type="protein sequence ID" value="MCI2283473.1"/>
    <property type="molecule type" value="Genomic_DNA"/>
</dbReference>
<name>A0ABS9WZQ8_9GAMM</name>
<dbReference type="NCBIfam" id="NF033538">
    <property type="entry name" value="transpos_IS91"/>
    <property type="match status" value="1"/>
</dbReference>
<reference evidence="3" key="1">
    <citation type="submission" date="2022-01" db="EMBL/GenBank/DDBJ databases">
        <title>Colwellia maritima, isolated from seawater.</title>
        <authorList>
            <person name="Kristyanto S."/>
            <person name="Jung J."/>
            <person name="Jeon C.O."/>
        </authorList>
    </citation>
    <scope>NUCLEOTIDE SEQUENCE</scope>
    <source>
        <strain evidence="3">MSW7</strain>
    </source>
</reference>
<sequence>MSTFIDLLRQHHQALELEYSSELSNDMRRAIYAMLMCKMAQQRQSLWACDHCSHHDQTPLSCGHRNCPQCQQNTTSQWLTRQKAKRLPVDYFMVTFTLPFELRVLARQQPKALYQLMFRVTSSVLKDFATRQGLGNIGFTSVLHTHSRRRELHPHLHIVVPNGGYNPGRRKQWRKGKKGYLFNKIALAKVWRARVLEAIKQHPTLSLDNLNKMPETWVVDCKKVGQGLPALKYLSRYLYRGVLPDKDIIAYDEQSVTFRYKNSTTNKTAQRTLPVLKFLLLILQHVLPKRLQRVRDYGLLSSGAKKLRLLIQLLLMPNHNWLTPNNEVITRATRICPCCQHKMHCIGITRTR</sequence>
<organism evidence="3 4">
    <name type="scientific">Colwellia maritima</name>
    <dbReference type="NCBI Taxonomy" id="2912588"/>
    <lineage>
        <taxon>Bacteria</taxon>
        <taxon>Pseudomonadati</taxon>
        <taxon>Pseudomonadota</taxon>
        <taxon>Gammaproteobacteria</taxon>
        <taxon>Alteromonadales</taxon>
        <taxon>Colwelliaceae</taxon>
        <taxon>Colwellia</taxon>
    </lineage>
</organism>
<feature type="domain" description="Transposase zinc-binding" evidence="2">
    <location>
        <begin position="9"/>
        <end position="98"/>
    </location>
</feature>
<dbReference type="Pfam" id="PF14319">
    <property type="entry name" value="Zn_Tnp_IS91"/>
    <property type="match status" value="1"/>
</dbReference>
<evidence type="ECO:0000259" key="2">
    <source>
        <dbReference type="Pfam" id="PF14319"/>
    </source>
</evidence>
<dbReference type="Pfam" id="PF04986">
    <property type="entry name" value="Y2_Tnp"/>
    <property type="match status" value="1"/>
</dbReference>
<gene>
    <name evidence="3" type="ORF">L3081_08785</name>
</gene>
<dbReference type="InterPro" id="IPR054832">
    <property type="entry name" value="transpos_IS91"/>
</dbReference>
<accession>A0ABS9WZQ8</accession>
<evidence type="ECO:0000259" key="1">
    <source>
        <dbReference type="Pfam" id="PF04986"/>
    </source>
</evidence>
<dbReference type="Proteomes" id="UP001139646">
    <property type="component" value="Unassembled WGS sequence"/>
</dbReference>
<dbReference type="PANTHER" id="PTHR37023">
    <property type="entry name" value="TRANSPOSASE"/>
    <property type="match status" value="1"/>
</dbReference>
<evidence type="ECO:0000313" key="3">
    <source>
        <dbReference type="EMBL" id="MCI2283473.1"/>
    </source>
</evidence>
<comment type="caution">
    <text evidence="3">The sequence shown here is derived from an EMBL/GenBank/DDBJ whole genome shotgun (WGS) entry which is preliminary data.</text>
</comment>
<dbReference type="InterPro" id="IPR026889">
    <property type="entry name" value="Zn_Tnp"/>
</dbReference>
<dbReference type="PANTHER" id="PTHR37023:SF1">
    <property type="entry name" value="ISSOD25 TRANSPOSASE TNPA_ISSOD25"/>
    <property type="match status" value="1"/>
</dbReference>
<dbReference type="InterPro" id="IPR007069">
    <property type="entry name" value="Transposase_32"/>
</dbReference>
<evidence type="ECO:0000313" key="4">
    <source>
        <dbReference type="Proteomes" id="UP001139646"/>
    </source>
</evidence>